<protein>
    <submittedName>
        <fullName evidence="6">LysR substrate-binding domain protein</fullName>
    </submittedName>
</protein>
<sequence>MNACFPPGRPTMNFSFRQMRAFLAVARHASFTKAAEQLHISQAGLSAMVRDLETQLGSRLFERTTRAVRLTPAGQSLLPVAQRAVQDLGAAVAQLGALGAGGRDRLRIGVTPLIACSVIPDVLKRFQALAPQVRVEVMDLDRSLIAARVESGDLDAGFGAFFTRAAGIRRQTVFPARLALAVPRVEGERRRSVRWPQIDRDGLIALPDENPIQRLVNRHLGVQGDAPARVVTHLETVLAMVEAGLGQAVVPSFAAVARRRWRVSLVPVAPRVAVDYYCIMRAGQGDGERIDAFAQCFGSVAAEHMGATAAR</sequence>
<dbReference type="PANTHER" id="PTHR30346:SF0">
    <property type="entry name" value="HCA OPERON TRANSCRIPTIONAL ACTIVATOR HCAR"/>
    <property type="match status" value="1"/>
</dbReference>
<dbReference type="Proteomes" id="UP000025756">
    <property type="component" value="Unassembled WGS sequence"/>
</dbReference>
<comment type="caution">
    <text evidence="6">The sequence shown here is derived from an EMBL/GenBank/DDBJ whole genome shotgun (WGS) entry which is preliminary data.</text>
</comment>
<dbReference type="Pfam" id="PF03466">
    <property type="entry name" value="LysR_substrate"/>
    <property type="match status" value="1"/>
</dbReference>
<evidence type="ECO:0000313" key="6">
    <source>
        <dbReference type="EMBL" id="KCV34220.1"/>
    </source>
</evidence>
<evidence type="ECO:0000313" key="7">
    <source>
        <dbReference type="Proteomes" id="UP000025756"/>
    </source>
</evidence>
<dbReference type="PANTHER" id="PTHR30346">
    <property type="entry name" value="TRANSCRIPTIONAL DUAL REGULATOR HCAR-RELATED"/>
    <property type="match status" value="1"/>
</dbReference>
<evidence type="ECO:0000256" key="1">
    <source>
        <dbReference type="ARBA" id="ARBA00009437"/>
    </source>
</evidence>
<name>A0ABR4RE58_BORBO</name>
<proteinExistence type="inferred from homology"/>
<dbReference type="InterPro" id="IPR000847">
    <property type="entry name" value="LysR_HTH_N"/>
</dbReference>
<keyword evidence="2" id="KW-0805">Transcription regulation</keyword>
<dbReference type="SUPFAM" id="SSF46785">
    <property type="entry name" value="Winged helix' DNA-binding domain"/>
    <property type="match status" value="1"/>
</dbReference>
<dbReference type="InterPro" id="IPR036388">
    <property type="entry name" value="WH-like_DNA-bd_sf"/>
</dbReference>
<evidence type="ECO:0000256" key="4">
    <source>
        <dbReference type="ARBA" id="ARBA00023163"/>
    </source>
</evidence>
<evidence type="ECO:0000256" key="3">
    <source>
        <dbReference type="ARBA" id="ARBA00023125"/>
    </source>
</evidence>
<dbReference type="Pfam" id="PF00126">
    <property type="entry name" value="HTH_1"/>
    <property type="match status" value="1"/>
</dbReference>
<feature type="domain" description="HTH lysR-type" evidence="5">
    <location>
        <begin position="14"/>
        <end position="71"/>
    </location>
</feature>
<evidence type="ECO:0000256" key="2">
    <source>
        <dbReference type="ARBA" id="ARBA00023015"/>
    </source>
</evidence>
<dbReference type="EMBL" id="JGWH01000103">
    <property type="protein sequence ID" value="KCV34220.1"/>
    <property type="molecule type" value="Genomic_DNA"/>
</dbReference>
<dbReference type="PROSITE" id="PS50931">
    <property type="entry name" value="HTH_LYSR"/>
    <property type="match status" value="1"/>
</dbReference>
<dbReference type="Gene3D" id="3.40.190.10">
    <property type="entry name" value="Periplasmic binding protein-like II"/>
    <property type="match status" value="2"/>
</dbReference>
<organism evidence="6 7">
    <name type="scientific">Bordetella bronchiseptica 00-P-2796</name>
    <dbReference type="NCBI Taxonomy" id="1331199"/>
    <lineage>
        <taxon>Bacteria</taxon>
        <taxon>Pseudomonadati</taxon>
        <taxon>Pseudomonadota</taxon>
        <taxon>Betaproteobacteria</taxon>
        <taxon>Burkholderiales</taxon>
        <taxon>Alcaligenaceae</taxon>
        <taxon>Bordetella</taxon>
    </lineage>
</organism>
<dbReference type="InterPro" id="IPR005119">
    <property type="entry name" value="LysR_subst-bd"/>
</dbReference>
<gene>
    <name evidence="6" type="ORF">L490_2593</name>
</gene>
<keyword evidence="3" id="KW-0238">DNA-binding</keyword>
<dbReference type="Gene3D" id="1.10.10.10">
    <property type="entry name" value="Winged helix-like DNA-binding domain superfamily/Winged helix DNA-binding domain"/>
    <property type="match status" value="1"/>
</dbReference>
<dbReference type="SUPFAM" id="SSF53850">
    <property type="entry name" value="Periplasmic binding protein-like II"/>
    <property type="match status" value="1"/>
</dbReference>
<evidence type="ECO:0000259" key="5">
    <source>
        <dbReference type="PROSITE" id="PS50931"/>
    </source>
</evidence>
<keyword evidence="7" id="KW-1185">Reference proteome</keyword>
<accession>A0ABR4RE58</accession>
<dbReference type="InterPro" id="IPR036390">
    <property type="entry name" value="WH_DNA-bd_sf"/>
</dbReference>
<comment type="similarity">
    <text evidence="1">Belongs to the LysR transcriptional regulatory family.</text>
</comment>
<keyword evidence="4" id="KW-0804">Transcription</keyword>
<dbReference type="PRINTS" id="PR00039">
    <property type="entry name" value="HTHLYSR"/>
</dbReference>
<reference evidence="6 7" key="1">
    <citation type="submission" date="2014-03" db="EMBL/GenBank/DDBJ databases">
        <title>Genome sequence of Bordetella bronchiseptica.</title>
        <authorList>
            <person name="Harvill E."/>
            <person name="Goodfield L.L."/>
            <person name="Ivanov Y.V."/>
            <person name="Meyer J.A."/>
            <person name="Muse S.J."/>
            <person name="Jacobs N."/>
            <person name="Bendor L."/>
            <person name="Smallridge W.E."/>
            <person name="Brinkac L.M."/>
            <person name="Sanka R."/>
            <person name="Kim M."/>
            <person name="Losada L."/>
        </authorList>
    </citation>
    <scope>NUCLEOTIDE SEQUENCE [LARGE SCALE GENOMIC DNA]</scope>
    <source>
        <strain evidence="6 7">00-P-2796</strain>
    </source>
</reference>